<dbReference type="PANTHER" id="PTHR32212:SF467">
    <property type="entry name" value="LEUCINE-RICH REPEAT DOMAIN SUPERFAMILY, F-BOX-LIKE DOMAIN SUPERFAMILY"/>
    <property type="match status" value="1"/>
</dbReference>
<dbReference type="CDD" id="cd22160">
    <property type="entry name" value="F-box_AtFBL13-like"/>
    <property type="match status" value="1"/>
</dbReference>
<dbReference type="EMBL" id="OX465085">
    <property type="protein sequence ID" value="CAI9301937.1"/>
    <property type="molecule type" value="Genomic_DNA"/>
</dbReference>
<feature type="domain" description="At1g61320/AtMIF1 LRR" evidence="2">
    <location>
        <begin position="109"/>
        <end position="284"/>
    </location>
</feature>
<evidence type="ECO:0008006" key="5">
    <source>
        <dbReference type="Google" id="ProtNLM"/>
    </source>
</evidence>
<dbReference type="InterPro" id="IPR036047">
    <property type="entry name" value="F-box-like_dom_sf"/>
</dbReference>
<dbReference type="PANTHER" id="PTHR32212">
    <property type="entry name" value="CYCLIN-LIKE F-BOX"/>
    <property type="match status" value="1"/>
</dbReference>
<name>A0AA36A1V0_LACSI</name>
<dbReference type="Proteomes" id="UP001177003">
    <property type="component" value="Chromosome 9"/>
</dbReference>
<dbReference type="SUPFAM" id="SSF81383">
    <property type="entry name" value="F-box domain"/>
    <property type="match status" value="1"/>
</dbReference>
<accession>A0AA36A1V0</accession>
<sequence length="360" mass="41668">MAEEGQYQPKISPKRLKLEEIVEEGGDDRISVLPDYLLHEILSRLPSTKDAIRTGTLSKRWEHLWTSVPTLSFTNTDYYDIFSESPRNPNSRSDFVSFVDKTLTQCRQLKLKKFQVCSSYDIRFKSQVNNWVRYAISRDVEELDLRFWNRESLIEVLLDEYLFISSCLTKLRLYSCKLNPSGAISWTNLRRLCISWGHIDEDLIENILSGSPVLETLVLNYCYGYRRLDITSKSVKKLVFSGYMDLSSLFGVNIIEINAPNISSLTIQEDSVLNKLLLLNVFSLVEANLDYTNVSQWETMSEEEEEEMLKGLMLNLSHVKELNIGDSCSKVVSRLEAKGFVFPSNMKFPVIRHWYDNDSE</sequence>
<evidence type="ECO:0000313" key="3">
    <source>
        <dbReference type="EMBL" id="CAI9301937.1"/>
    </source>
</evidence>
<dbReference type="InterPro" id="IPR001810">
    <property type="entry name" value="F-box_dom"/>
</dbReference>
<reference evidence="3" key="1">
    <citation type="submission" date="2023-04" db="EMBL/GenBank/DDBJ databases">
        <authorList>
            <person name="Vijverberg K."/>
            <person name="Xiong W."/>
            <person name="Schranz E."/>
        </authorList>
    </citation>
    <scope>NUCLEOTIDE SEQUENCE</scope>
</reference>
<dbReference type="InterPro" id="IPR055357">
    <property type="entry name" value="LRR_At1g61320_AtMIF1"/>
</dbReference>
<organism evidence="3 4">
    <name type="scientific">Lactuca saligna</name>
    <name type="common">Willowleaf lettuce</name>
    <dbReference type="NCBI Taxonomy" id="75948"/>
    <lineage>
        <taxon>Eukaryota</taxon>
        <taxon>Viridiplantae</taxon>
        <taxon>Streptophyta</taxon>
        <taxon>Embryophyta</taxon>
        <taxon>Tracheophyta</taxon>
        <taxon>Spermatophyta</taxon>
        <taxon>Magnoliopsida</taxon>
        <taxon>eudicotyledons</taxon>
        <taxon>Gunneridae</taxon>
        <taxon>Pentapetalae</taxon>
        <taxon>asterids</taxon>
        <taxon>campanulids</taxon>
        <taxon>Asterales</taxon>
        <taxon>Asteraceae</taxon>
        <taxon>Cichorioideae</taxon>
        <taxon>Cichorieae</taxon>
        <taxon>Lactucinae</taxon>
        <taxon>Lactuca</taxon>
    </lineage>
</organism>
<evidence type="ECO:0000259" key="1">
    <source>
        <dbReference type="Pfam" id="PF00646"/>
    </source>
</evidence>
<evidence type="ECO:0000313" key="4">
    <source>
        <dbReference type="Proteomes" id="UP001177003"/>
    </source>
</evidence>
<proteinExistence type="predicted"/>
<dbReference type="InterPro" id="IPR053781">
    <property type="entry name" value="F-box_AtFBL13-like"/>
</dbReference>
<dbReference type="Pfam" id="PF00646">
    <property type="entry name" value="F-box"/>
    <property type="match status" value="1"/>
</dbReference>
<gene>
    <name evidence="3" type="ORF">LSALG_LOCUS40456</name>
</gene>
<dbReference type="AlphaFoldDB" id="A0AA36A1V0"/>
<evidence type="ECO:0000259" key="2">
    <source>
        <dbReference type="Pfam" id="PF23622"/>
    </source>
</evidence>
<feature type="domain" description="F-box" evidence="1">
    <location>
        <begin position="30"/>
        <end position="69"/>
    </location>
</feature>
<dbReference type="InterPro" id="IPR032675">
    <property type="entry name" value="LRR_dom_sf"/>
</dbReference>
<protein>
    <recommendedName>
        <fullName evidence="5">F-box domain-containing protein</fullName>
    </recommendedName>
</protein>
<dbReference type="Pfam" id="PF23622">
    <property type="entry name" value="LRR_At1g61320_AtMIF1"/>
    <property type="match status" value="1"/>
</dbReference>
<dbReference type="Gene3D" id="3.80.10.10">
    <property type="entry name" value="Ribonuclease Inhibitor"/>
    <property type="match status" value="1"/>
</dbReference>
<keyword evidence="4" id="KW-1185">Reference proteome</keyword>
<dbReference type="SUPFAM" id="SSF52047">
    <property type="entry name" value="RNI-like"/>
    <property type="match status" value="1"/>
</dbReference>